<dbReference type="PROSITE" id="PS51186">
    <property type="entry name" value="GNAT"/>
    <property type="match status" value="1"/>
</dbReference>
<evidence type="ECO:0000259" key="1">
    <source>
        <dbReference type="PROSITE" id="PS51186"/>
    </source>
</evidence>
<dbReference type="PANTHER" id="PTHR43415:SF3">
    <property type="entry name" value="GNAT-FAMILY ACETYLTRANSFERASE"/>
    <property type="match status" value="1"/>
</dbReference>
<organism evidence="2 3">
    <name type="scientific">Schaedlerella arabinosiphila</name>
    <dbReference type="NCBI Taxonomy" id="2044587"/>
    <lineage>
        <taxon>Bacteria</taxon>
        <taxon>Bacillati</taxon>
        <taxon>Bacillota</taxon>
        <taxon>Clostridia</taxon>
        <taxon>Lachnospirales</taxon>
        <taxon>Lachnospiraceae</taxon>
        <taxon>Schaedlerella</taxon>
    </lineage>
</organism>
<dbReference type="GO" id="GO:0016747">
    <property type="term" value="F:acyltransferase activity, transferring groups other than amino-acyl groups"/>
    <property type="evidence" value="ECO:0007669"/>
    <property type="project" value="InterPro"/>
</dbReference>
<evidence type="ECO:0000313" key="3">
    <source>
        <dbReference type="Proteomes" id="UP000474104"/>
    </source>
</evidence>
<dbReference type="EMBL" id="VIRB01000055">
    <property type="protein sequence ID" value="NDO68729.1"/>
    <property type="molecule type" value="Genomic_DNA"/>
</dbReference>
<dbReference type="SUPFAM" id="SSF55729">
    <property type="entry name" value="Acyl-CoA N-acyltransferases (Nat)"/>
    <property type="match status" value="1"/>
</dbReference>
<gene>
    <name evidence="2" type="primary">pseH</name>
    <name evidence="2" type="ORF">FMM80_08555</name>
</gene>
<dbReference type="InterPro" id="IPR016181">
    <property type="entry name" value="Acyl_CoA_acyltransferase"/>
</dbReference>
<dbReference type="RefSeq" id="WP_004072056.1">
    <property type="nucleotide sequence ID" value="NZ_VIRB01000055.1"/>
</dbReference>
<comment type="caution">
    <text evidence="2">The sequence shown here is derived from an EMBL/GenBank/DDBJ whole genome shotgun (WGS) entry which is preliminary data.</text>
</comment>
<dbReference type="NCBIfam" id="TIGR03585">
    <property type="entry name" value="PseH"/>
    <property type="match status" value="1"/>
</dbReference>
<keyword evidence="2" id="KW-0808">Transferase</keyword>
<name>A0A9X5C637_9FIRM</name>
<dbReference type="Gene3D" id="3.40.630.30">
    <property type="match status" value="1"/>
</dbReference>
<dbReference type="EC" id="2.3.1.202" evidence="2"/>
<accession>A0A9X5C637</accession>
<dbReference type="InterPro" id="IPR000182">
    <property type="entry name" value="GNAT_dom"/>
</dbReference>
<reference evidence="2 3" key="1">
    <citation type="submission" date="2019-07" db="EMBL/GenBank/DDBJ databases">
        <title>Draft genome sequences of 15 bacterial species constituting the stable defined intestinal microbiota of the GM15 gnotobiotic mouse model.</title>
        <authorList>
            <person name="Elie C."/>
            <person name="Mathieu A."/>
            <person name="Saliou A."/>
            <person name="Darnaud M."/>
            <person name="Leulier F."/>
            <person name="Tamellini A."/>
        </authorList>
    </citation>
    <scope>NUCLEOTIDE SEQUENCE [LARGE SCALE GENOMIC DNA]</scope>
    <source>
        <strain evidence="3">ASF 502</strain>
    </source>
</reference>
<feature type="domain" description="N-acetyltransferase" evidence="1">
    <location>
        <begin position="3"/>
        <end position="165"/>
    </location>
</feature>
<dbReference type="OrthoDB" id="9795206at2"/>
<proteinExistence type="predicted"/>
<evidence type="ECO:0000313" key="2">
    <source>
        <dbReference type="EMBL" id="NDO68729.1"/>
    </source>
</evidence>
<dbReference type="AlphaFoldDB" id="A0A9X5C637"/>
<dbReference type="Proteomes" id="UP000474104">
    <property type="component" value="Unassembled WGS sequence"/>
</dbReference>
<sequence>MEFTVRNVVESDLEKIMNWRMSPEVTTYMNTNPKLTMEKQRKWFESLNNQDIAKYFWIIEVGGKPAGVLFLENIDFKKKNTSWAYYIGEKSLRSMELAISLELSIYEYVFERMEFEEIHSEVFSVNAGVVKLHQLCGCRIEKIVKEKVHKEGKKYDVTYLTLTKKEWEEKKGKYKYQKIDFG</sequence>
<keyword evidence="2" id="KW-0012">Acyltransferase</keyword>
<dbReference type="PANTHER" id="PTHR43415">
    <property type="entry name" value="SPERMIDINE N(1)-ACETYLTRANSFERASE"/>
    <property type="match status" value="1"/>
</dbReference>
<dbReference type="InterPro" id="IPR020036">
    <property type="entry name" value="PseH"/>
</dbReference>
<dbReference type="Pfam" id="PF13420">
    <property type="entry name" value="Acetyltransf_4"/>
    <property type="match status" value="1"/>
</dbReference>
<protein>
    <submittedName>
        <fullName evidence="2">UDP-4-amino-4, 6-dideoxy-N-acetyl-beta-L-altrosamine N-acetyltransferase</fullName>
        <ecNumber evidence="2">2.3.1.202</ecNumber>
    </submittedName>
</protein>